<organism evidence="1">
    <name type="scientific">Anguilla anguilla</name>
    <name type="common">European freshwater eel</name>
    <name type="synonym">Muraena anguilla</name>
    <dbReference type="NCBI Taxonomy" id="7936"/>
    <lineage>
        <taxon>Eukaryota</taxon>
        <taxon>Metazoa</taxon>
        <taxon>Chordata</taxon>
        <taxon>Craniata</taxon>
        <taxon>Vertebrata</taxon>
        <taxon>Euteleostomi</taxon>
        <taxon>Actinopterygii</taxon>
        <taxon>Neopterygii</taxon>
        <taxon>Teleostei</taxon>
        <taxon>Anguilliformes</taxon>
        <taxon>Anguillidae</taxon>
        <taxon>Anguilla</taxon>
    </lineage>
</organism>
<accession>A0A0E9VFL4</accession>
<evidence type="ECO:0000313" key="1">
    <source>
        <dbReference type="EMBL" id="JAH76919.1"/>
    </source>
</evidence>
<reference evidence="1" key="1">
    <citation type="submission" date="2014-11" db="EMBL/GenBank/DDBJ databases">
        <authorList>
            <person name="Amaro Gonzalez C."/>
        </authorList>
    </citation>
    <scope>NUCLEOTIDE SEQUENCE</scope>
</reference>
<sequence length="13" mass="1644">MQWLKKRRAGAIW</sequence>
<proteinExistence type="predicted"/>
<reference evidence="1" key="2">
    <citation type="journal article" date="2015" name="Fish Shellfish Immunol.">
        <title>Early steps in the European eel (Anguilla anguilla)-Vibrio vulnificus interaction in the gills: Role of the RtxA13 toxin.</title>
        <authorList>
            <person name="Callol A."/>
            <person name="Pajuelo D."/>
            <person name="Ebbesson L."/>
            <person name="Teles M."/>
            <person name="MacKenzie S."/>
            <person name="Amaro C."/>
        </authorList>
    </citation>
    <scope>NUCLEOTIDE SEQUENCE</scope>
</reference>
<protein>
    <submittedName>
        <fullName evidence="1">Uncharacterized protein</fullName>
    </submittedName>
</protein>
<name>A0A0E9VFL4_ANGAN</name>
<dbReference type="EMBL" id="GBXM01031658">
    <property type="protein sequence ID" value="JAH76919.1"/>
    <property type="molecule type" value="Transcribed_RNA"/>
</dbReference>